<keyword evidence="1 2" id="KW-0129">CBS domain</keyword>
<evidence type="ECO:0000256" key="1">
    <source>
        <dbReference type="ARBA" id="ARBA00023122"/>
    </source>
</evidence>
<dbReference type="SMART" id="SM00116">
    <property type="entry name" value="CBS"/>
    <property type="match status" value="2"/>
</dbReference>
<dbReference type="EMBL" id="JACPNR010000009">
    <property type="protein sequence ID" value="MBI2678619.1"/>
    <property type="molecule type" value="Genomic_DNA"/>
</dbReference>
<dbReference type="PROSITE" id="PS51371">
    <property type="entry name" value="CBS"/>
    <property type="match status" value="2"/>
</dbReference>
<proteinExistence type="predicted"/>
<evidence type="ECO:0000313" key="4">
    <source>
        <dbReference type="EMBL" id="MBI2678619.1"/>
    </source>
</evidence>
<sequence length="145" mass="16491">MTTIRQLLKDRETYTVEGSQSVFDVTRFMVERNIGAVPVLEGGKLVGIFSERDIMKRVLAEGKDPKKAKVSEVMTLNPLIVTADESFENCMLLMKQHGFRHLPILDDQKLVGLLSLRDLLLHEVDEKDGEVRMMRAYMHSMPGES</sequence>
<dbReference type="AlphaFoldDB" id="A0A932A8F0"/>
<dbReference type="Pfam" id="PF00571">
    <property type="entry name" value="CBS"/>
    <property type="match status" value="2"/>
</dbReference>
<dbReference type="PANTHER" id="PTHR43080:SF2">
    <property type="entry name" value="CBS DOMAIN-CONTAINING PROTEIN"/>
    <property type="match status" value="1"/>
</dbReference>
<dbReference type="InterPro" id="IPR051257">
    <property type="entry name" value="Diverse_CBS-Domain"/>
</dbReference>
<evidence type="ECO:0000313" key="5">
    <source>
        <dbReference type="Proteomes" id="UP000779809"/>
    </source>
</evidence>
<dbReference type="PANTHER" id="PTHR43080">
    <property type="entry name" value="CBS DOMAIN-CONTAINING PROTEIN CBSX3, MITOCHONDRIAL"/>
    <property type="match status" value="1"/>
</dbReference>
<organism evidence="4 5">
    <name type="scientific">Candidatus Korobacter versatilis</name>
    <dbReference type="NCBI Taxonomy" id="658062"/>
    <lineage>
        <taxon>Bacteria</taxon>
        <taxon>Pseudomonadati</taxon>
        <taxon>Acidobacteriota</taxon>
        <taxon>Terriglobia</taxon>
        <taxon>Terriglobales</taxon>
        <taxon>Candidatus Korobacteraceae</taxon>
        <taxon>Candidatus Korobacter</taxon>
    </lineage>
</organism>
<dbReference type="Proteomes" id="UP000779809">
    <property type="component" value="Unassembled WGS sequence"/>
</dbReference>
<accession>A0A932A8F0</accession>
<dbReference type="InterPro" id="IPR000644">
    <property type="entry name" value="CBS_dom"/>
</dbReference>
<protein>
    <submittedName>
        <fullName evidence="4">CBS domain-containing protein</fullName>
    </submittedName>
</protein>
<comment type="caution">
    <text evidence="4">The sequence shown here is derived from an EMBL/GenBank/DDBJ whole genome shotgun (WGS) entry which is preliminary data.</text>
</comment>
<evidence type="ECO:0000259" key="3">
    <source>
        <dbReference type="PROSITE" id="PS51371"/>
    </source>
</evidence>
<dbReference type="SUPFAM" id="SSF54631">
    <property type="entry name" value="CBS-domain pair"/>
    <property type="match status" value="1"/>
</dbReference>
<dbReference type="InterPro" id="IPR046342">
    <property type="entry name" value="CBS_dom_sf"/>
</dbReference>
<reference evidence="4" key="1">
    <citation type="submission" date="2020-07" db="EMBL/GenBank/DDBJ databases">
        <title>Huge and variable diversity of episymbiotic CPR bacteria and DPANN archaea in groundwater ecosystems.</title>
        <authorList>
            <person name="He C.Y."/>
            <person name="Keren R."/>
            <person name="Whittaker M."/>
            <person name="Farag I.F."/>
            <person name="Doudna J."/>
            <person name="Cate J.H.D."/>
            <person name="Banfield J.F."/>
        </authorList>
    </citation>
    <scope>NUCLEOTIDE SEQUENCE</scope>
    <source>
        <strain evidence="4">NC_groundwater_580_Pr5_B-0.1um_64_19</strain>
    </source>
</reference>
<feature type="domain" description="CBS" evidence="3">
    <location>
        <begin position="74"/>
        <end position="129"/>
    </location>
</feature>
<evidence type="ECO:0000256" key="2">
    <source>
        <dbReference type="PROSITE-ProRule" id="PRU00703"/>
    </source>
</evidence>
<gene>
    <name evidence="4" type="ORF">HYX28_07535</name>
</gene>
<feature type="domain" description="CBS" evidence="3">
    <location>
        <begin position="1"/>
        <end position="65"/>
    </location>
</feature>
<dbReference type="Gene3D" id="3.10.580.10">
    <property type="entry name" value="CBS-domain"/>
    <property type="match status" value="1"/>
</dbReference>
<name>A0A932A8F0_9BACT</name>